<dbReference type="Pfam" id="PF10568">
    <property type="entry name" value="Tom37"/>
    <property type="match status" value="1"/>
</dbReference>
<feature type="domain" description="Metaxin glutathione S-transferase" evidence="10">
    <location>
        <begin position="170"/>
        <end position="233"/>
    </location>
</feature>
<evidence type="ECO:0000256" key="6">
    <source>
        <dbReference type="ARBA" id="ARBA00023128"/>
    </source>
</evidence>
<evidence type="ECO:0000256" key="1">
    <source>
        <dbReference type="ARBA" id="ARBA00004294"/>
    </source>
</evidence>
<name>A0ABN7ARX3_9HEMI</name>
<comment type="similarity">
    <text evidence="2">Belongs to the metaxin family.</text>
</comment>
<dbReference type="PANTHER" id="PTHR12289:SF41">
    <property type="entry name" value="FAILED AXON CONNECTIONS-RELATED"/>
    <property type="match status" value="1"/>
</dbReference>
<evidence type="ECO:0000256" key="5">
    <source>
        <dbReference type="ARBA" id="ARBA00022927"/>
    </source>
</evidence>
<proteinExistence type="inferred from homology"/>
<dbReference type="PANTHER" id="PTHR12289">
    <property type="entry name" value="METAXIN RELATED"/>
    <property type="match status" value="1"/>
</dbReference>
<dbReference type="InterPro" id="IPR050931">
    <property type="entry name" value="Mito_Protein_Transport_Metaxin"/>
</dbReference>
<dbReference type="InterPro" id="IPR036282">
    <property type="entry name" value="Glutathione-S-Trfase_C_sf"/>
</dbReference>
<dbReference type="CDD" id="cd03078">
    <property type="entry name" value="GST_N_Metaxin1_like"/>
    <property type="match status" value="1"/>
</dbReference>
<keyword evidence="7 8" id="KW-0472">Membrane</keyword>
<keyword evidence="6" id="KW-0496">Mitochondrion</keyword>
<evidence type="ECO:0000256" key="8">
    <source>
        <dbReference type="SAM" id="Phobius"/>
    </source>
</evidence>
<keyword evidence="4" id="KW-1000">Mitochondrion outer membrane</keyword>
<keyword evidence="3" id="KW-0813">Transport</keyword>
<evidence type="ECO:0000256" key="3">
    <source>
        <dbReference type="ARBA" id="ARBA00022448"/>
    </source>
</evidence>
<reference evidence="11 12" key="1">
    <citation type="submission" date="2023-09" db="EMBL/GenBank/DDBJ databases">
        <title>Nesidiocoris tenuis whole genome shotgun sequence.</title>
        <authorList>
            <person name="Shibata T."/>
            <person name="Shimoda M."/>
            <person name="Kobayashi T."/>
            <person name="Uehara T."/>
        </authorList>
    </citation>
    <scope>NUCLEOTIDE SEQUENCE [LARGE SCALE GENOMIC DNA]</scope>
    <source>
        <strain evidence="11 12">Japan</strain>
    </source>
</reference>
<dbReference type="InterPro" id="IPR033468">
    <property type="entry name" value="Metaxin_GST"/>
</dbReference>
<evidence type="ECO:0000313" key="12">
    <source>
        <dbReference type="Proteomes" id="UP001307889"/>
    </source>
</evidence>
<keyword evidence="8" id="KW-1133">Transmembrane helix</keyword>
<accession>A0ABN7ARX3</accession>
<evidence type="ECO:0000256" key="2">
    <source>
        <dbReference type="ARBA" id="ARBA00009170"/>
    </source>
</evidence>
<evidence type="ECO:0000259" key="10">
    <source>
        <dbReference type="Pfam" id="PF17171"/>
    </source>
</evidence>
<dbReference type="SUPFAM" id="SSF47616">
    <property type="entry name" value="GST C-terminal domain-like"/>
    <property type="match status" value="1"/>
</dbReference>
<dbReference type="Proteomes" id="UP001307889">
    <property type="component" value="Chromosome 5"/>
</dbReference>
<dbReference type="CDD" id="cd03212">
    <property type="entry name" value="GST_C_Metaxin1_3"/>
    <property type="match status" value="1"/>
</dbReference>
<organism evidence="11 12">
    <name type="scientific">Nesidiocoris tenuis</name>
    <dbReference type="NCBI Taxonomy" id="355587"/>
    <lineage>
        <taxon>Eukaryota</taxon>
        <taxon>Metazoa</taxon>
        <taxon>Ecdysozoa</taxon>
        <taxon>Arthropoda</taxon>
        <taxon>Hexapoda</taxon>
        <taxon>Insecta</taxon>
        <taxon>Pterygota</taxon>
        <taxon>Neoptera</taxon>
        <taxon>Paraneoptera</taxon>
        <taxon>Hemiptera</taxon>
        <taxon>Heteroptera</taxon>
        <taxon>Panheteroptera</taxon>
        <taxon>Cimicomorpha</taxon>
        <taxon>Miridae</taxon>
        <taxon>Dicyphina</taxon>
        <taxon>Nesidiocoris</taxon>
    </lineage>
</organism>
<feature type="domain" description="Mitochondrial outer membrane transport complex Sam37/metaxin N-terminal" evidence="9">
    <location>
        <begin position="22"/>
        <end position="142"/>
    </location>
</feature>
<comment type="subcellular location">
    <subcellularLocation>
        <location evidence="1">Mitochondrion outer membrane</location>
    </subcellularLocation>
</comment>
<keyword evidence="8" id="KW-0812">Transmembrane</keyword>
<keyword evidence="5" id="KW-0653">Protein transport</keyword>
<dbReference type="Pfam" id="PF17171">
    <property type="entry name" value="GST_C_6"/>
    <property type="match status" value="1"/>
</dbReference>
<dbReference type="Gene3D" id="1.20.1050.10">
    <property type="match status" value="1"/>
</dbReference>
<sequence length="295" mass="34025">MRQLLVDVWKGDWGLASVDLDCLQVLAYLKFNAVDFHINNANNPFFTPEGKFPVLRTKGQALTKFEDIVAYMEEKNISSDYGLTKKQAAETQAYSVLLREKLFPALQFLWWVDANNEKGLTTPWYSKVLPYPFNFYYPGKYKRNAEIMIASLYENIDDEKDIKDKVIGEAEKCLTTLSVRLGTNDFMFGSHPTQIDAMLYAYLAPLLKAPLCSTSLQNHLKACTNLNKFVSRISQRYFSQEHHEYEKKIKNEMKNKNDQIEDDPDIIRNQILAIFFSIVTMVAYALHTGLIKRAT</sequence>
<protein>
    <submittedName>
        <fullName evidence="11">Outer mitochondrial membrane transport complex protein</fullName>
    </submittedName>
</protein>
<evidence type="ECO:0000256" key="4">
    <source>
        <dbReference type="ARBA" id="ARBA00022787"/>
    </source>
</evidence>
<evidence type="ECO:0000259" key="9">
    <source>
        <dbReference type="Pfam" id="PF10568"/>
    </source>
</evidence>
<evidence type="ECO:0000313" key="11">
    <source>
        <dbReference type="EMBL" id="BES94049.1"/>
    </source>
</evidence>
<feature type="transmembrane region" description="Helical" evidence="8">
    <location>
        <begin position="271"/>
        <end position="291"/>
    </location>
</feature>
<dbReference type="EMBL" id="AP028913">
    <property type="protein sequence ID" value="BES94049.1"/>
    <property type="molecule type" value="Genomic_DNA"/>
</dbReference>
<dbReference type="InterPro" id="IPR019564">
    <property type="entry name" value="Sam37/metaxin_N"/>
</dbReference>
<keyword evidence="12" id="KW-1185">Reference proteome</keyword>
<evidence type="ECO:0000256" key="7">
    <source>
        <dbReference type="ARBA" id="ARBA00023136"/>
    </source>
</evidence>
<gene>
    <name evidence="11" type="ORF">NTJ_06858</name>
</gene>